<feature type="compositionally biased region" description="Polar residues" evidence="1">
    <location>
        <begin position="235"/>
        <end position="252"/>
    </location>
</feature>
<feature type="chain" id="PRO_5025582195" evidence="2">
    <location>
        <begin position="19"/>
        <end position="259"/>
    </location>
</feature>
<sequence>MRVFIGALTFALFTFCFAARAGPQTVRQKRNPDVKSITIGYLLNGNEFESEDATLNSAVGKWLQDVQMKAELRLKKDINVEIDFNIGSLNLTNEEFSKNLQTWISKGSCGSESLMHAGSVLYEIKEESMYWALQPHIICVLTKLKLYQDDLINLLGYVRHRTLCYTSVPMLLTYTPSSNVENTGNILSELVLNSTASGSSPVPKEYFDECNKNLFFRHQYVLPSRHRSVTQAQTAVPWQNGEENAPQTQGNSPYRRVIA</sequence>
<dbReference type="AlphaFoldDB" id="A0A6B0V648"/>
<accession>A0A6B0V648</accession>
<organism evidence="3">
    <name type="scientific">Ixodes ricinus</name>
    <name type="common">Common tick</name>
    <name type="synonym">Acarus ricinus</name>
    <dbReference type="NCBI Taxonomy" id="34613"/>
    <lineage>
        <taxon>Eukaryota</taxon>
        <taxon>Metazoa</taxon>
        <taxon>Ecdysozoa</taxon>
        <taxon>Arthropoda</taxon>
        <taxon>Chelicerata</taxon>
        <taxon>Arachnida</taxon>
        <taxon>Acari</taxon>
        <taxon>Parasitiformes</taxon>
        <taxon>Ixodida</taxon>
        <taxon>Ixodoidea</taxon>
        <taxon>Ixodidae</taxon>
        <taxon>Ixodinae</taxon>
        <taxon>Ixodes</taxon>
    </lineage>
</organism>
<evidence type="ECO:0000256" key="1">
    <source>
        <dbReference type="SAM" id="MobiDB-lite"/>
    </source>
</evidence>
<keyword evidence="2" id="KW-0732">Signal</keyword>
<feature type="region of interest" description="Disordered" evidence="1">
    <location>
        <begin position="235"/>
        <end position="259"/>
    </location>
</feature>
<reference evidence="3" key="1">
    <citation type="submission" date="2019-12" db="EMBL/GenBank/DDBJ databases">
        <title>An insight into the sialome of adult female Ixodes ricinus ticks feeding for 6 days.</title>
        <authorList>
            <person name="Perner J."/>
            <person name="Ribeiro J.M.C."/>
        </authorList>
    </citation>
    <scope>NUCLEOTIDE SEQUENCE</scope>
    <source>
        <strain evidence="3">Semi-engorged</strain>
        <tissue evidence="3">Salivary glands</tissue>
    </source>
</reference>
<name>A0A6B0V648_IXORI</name>
<proteinExistence type="predicted"/>
<dbReference type="EMBL" id="GIFC01015203">
    <property type="protein sequence ID" value="MXU97286.1"/>
    <property type="molecule type" value="Transcribed_RNA"/>
</dbReference>
<evidence type="ECO:0000313" key="3">
    <source>
        <dbReference type="EMBL" id="MXU97286.1"/>
    </source>
</evidence>
<protein>
    <submittedName>
        <fullName evidence="3">Putative lipocalin</fullName>
    </submittedName>
</protein>
<feature type="signal peptide" evidence="2">
    <location>
        <begin position="1"/>
        <end position="18"/>
    </location>
</feature>
<evidence type="ECO:0000256" key="2">
    <source>
        <dbReference type="SAM" id="SignalP"/>
    </source>
</evidence>